<evidence type="ECO:0000256" key="2">
    <source>
        <dbReference type="ARBA" id="ARBA00022670"/>
    </source>
</evidence>
<organism evidence="7 8">
    <name type="scientific">Guopingia tenuis</name>
    <dbReference type="NCBI Taxonomy" id="2763656"/>
    <lineage>
        <taxon>Bacteria</taxon>
        <taxon>Bacillati</taxon>
        <taxon>Bacillota</taxon>
        <taxon>Clostridia</taxon>
        <taxon>Christensenellales</taxon>
        <taxon>Christensenellaceae</taxon>
        <taxon>Guopingia</taxon>
    </lineage>
</organism>
<dbReference type="Pfam" id="PF00877">
    <property type="entry name" value="NLPC_P60"/>
    <property type="match status" value="1"/>
</dbReference>
<protein>
    <submittedName>
        <fullName evidence="7">Peptidoglycan-binding protein</fullName>
    </submittedName>
</protein>
<evidence type="ECO:0000313" key="8">
    <source>
        <dbReference type="Proteomes" id="UP000617951"/>
    </source>
</evidence>
<dbReference type="SUPFAM" id="SSF47090">
    <property type="entry name" value="PGBD-like"/>
    <property type="match status" value="4"/>
</dbReference>
<dbReference type="GO" id="GO:0006508">
    <property type="term" value="P:proteolysis"/>
    <property type="evidence" value="ECO:0007669"/>
    <property type="project" value="UniProtKB-KW"/>
</dbReference>
<accession>A0A926DJB4</accession>
<evidence type="ECO:0000313" key="7">
    <source>
        <dbReference type="EMBL" id="MBC8539113.1"/>
    </source>
</evidence>
<keyword evidence="8" id="KW-1185">Reference proteome</keyword>
<comment type="similarity">
    <text evidence="1">Belongs to the peptidase C40 family.</text>
</comment>
<keyword evidence="5" id="KW-1133">Transmembrane helix</keyword>
<dbReference type="Gene3D" id="1.10.101.10">
    <property type="entry name" value="PGBD-like superfamily/PGBD"/>
    <property type="match status" value="4"/>
</dbReference>
<dbReference type="InterPro" id="IPR052905">
    <property type="entry name" value="LD-transpeptidase_YkuD-like"/>
</dbReference>
<dbReference type="InterPro" id="IPR038765">
    <property type="entry name" value="Papain-like_cys_pep_sf"/>
</dbReference>
<dbReference type="Gene3D" id="3.90.1720.10">
    <property type="entry name" value="endopeptidase domain like (from Nostoc punctiforme)"/>
    <property type="match status" value="1"/>
</dbReference>
<feature type="transmembrane region" description="Helical" evidence="5">
    <location>
        <begin position="77"/>
        <end position="99"/>
    </location>
</feature>
<gene>
    <name evidence="7" type="ORF">H8693_09230</name>
</gene>
<evidence type="ECO:0000256" key="5">
    <source>
        <dbReference type="SAM" id="Phobius"/>
    </source>
</evidence>
<dbReference type="PROSITE" id="PS51935">
    <property type="entry name" value="NLPC_P60"/>
    <property type="match status" value="1"/>
</dbReference>
<evidence type="ECO:0000256" key="4">
    <source>
        <dbReference type="ARBA" id="ARBA00022807"/>
    </source>
</evidence>
<reference evidence="7" key="1">
    <citation type="submission" date="2020-08" db="EMBL/GenBank/DDBJ databases">
        <title>Genome public.</title>
        <authorList>
            <person name="Liu C."/>
            <person name="Sun Q."/>
        </authorList>
    </citation>
    <scope>NUCLEOTIDE SEQUENCE</scope>
    <source>
        <strain evidence="7">NSJ-63</strain>
    </source>
</reference>
<evidence type="ECO:0000259" key="6">
    <source>
        <dbReference type="PROSITE" id="PS51935"/>
    </source>
</evidence>
<dbReference type="AlphaFoldDB" id="A0A926DJB4"/>
<name>A0A926DJB4_9FIRM</name>
<dbReference type="PANTHER" id="PTHR41533">
    <property type="entry name" value="L,D-TRANSPEPTIDASE HI_1667-RELATED"/>
    <property type="match status" value="1"/>
</dbReference>
<keyword evidence="3" id="KW-0378">Hydrolase</keyword>
<comment type="caution">
    <text evidence="7">The sequence shown here is derived from an EMBL/GenBank/DDBJ whole genome shotgun (WGS) entry which is preliminary data.</text>
</comment>
<keyword evidence="5" id="KW-0812">Transmembrane</keyword>
<keyword evidence="5" id="KW-0472">Membrane</keyword>
<dbReference type="SUPFAM" id="SSF54001">
    <property type="entry name" value="Cysteine proteinases"/>
    <property type="match status" value="1"/>
</dbReference>
<dbReference type="PANTHER" id="PTHR41533:SF1">
    <property type="entry name" value="L,D-TRANSPEPTIDASE YCBB-RELATED"/>
    <property type="match status" value="1"/>
</dbReference>
<evidence type="ECO:0000256" key="1">
    <source>
        <dbReference type="ARBA" id="ARBA00007074"/>
    </source>
</evidence>
<dbReference type="EMBL" id="JACRSS010000005">
    <property type="protein sequence ID" value="MBC8539113.1"/>
    <property type="molecule type" value="Genomic_DNA"/>
</dbReference>
<dbReference type="RefSeq" id="WP_249280733.1">
    <property type="nucleotide sequence ID" value="NZ_JACRSS010000005.1"/>
</dbReference>
<sequence>MKFDWKKVLYSVKRTGEGVFSRMKHWFTRKLARSKYRRRRGGRQRTGVFAQPTARVTPEVVAKSATPTPRKKWSPTLWQAGIGIAAVVCCAATTILLLAPHGEEAGEPQDPTYRAVVSSIATLRDQVTLPFDPEETSGIVASDELVPGVTSPKVAELQGRLMDLEYMEEDETTEYYGPMTKQAVRVFQRKHGLQADGIAGPQTIAMLNSADAKVYSAALGDSGTDIEELQSRLKELGYMELVTGNFGELTQAAVKDFQEKNGLTADGAVNSQTREKLYSEDVKANALSIGTEGETVERIQKRLVQLGYLTQADGKYGRDTVAAVKKFQQNSGLIADGYVGPETRSAIFASDAQPNALILGSTGSDVQKAQERLKSLGYMKKVTGYYGSDTEAAVKSFQSRNGLTADGKIGAKTSSVLYGKNAKKAGSSGGGTSFPSNKSGVEKLIAVAESKLGCRYVWGAKGSNKFDCSGFAYYCLNQAGVRQGYMTSITWRSCKKYKKITKMSDIRRGDIIIYTGRTSAHGHVGIAVSNSTMIDASSSKGKVVKRSFKTSYWKNHFYCAFRVF</sequence>
<keyword evidence="2" id="KW-0645">Protease</keyword>
<keyword evidence="4" id="KW-0788">Thiol protease</keyword>
<dbReference type="Pfam" id="PF01471">
    <property type="entry name" value="PG_binding_1"/>
    <property type="match status" value="4"/>
</dbReference>
<feature type="domain" description="NlpC/P60" evidence="6">
    <location>
        <begin position="438"/>
        <end position="564"/>
    </location>
</feature>
<dbReference type="InterPro" id="IPR000064">
    <property type="entry name" value="NLP_P60_dom"/>
</dbReference>
<dbReference type="Proteomes" id="UP000617951">
    <property type="component" value="Unassembled WGS sequence"/>
</dbReference>
<dbReference type="InterPro" id="IPR036366">
    <property type="entry name" value="PGBDSf"/>
</dbReference>
<evidence type="ECO:0000256" key="3">
    <source>
        <dbReference type="ARBA" id="ARBA00022801"/>
    </source>
</evidence>
<dbReference type="InterPro" id="IPR002477">
    <property type="entry name" value="Peptidoglycan-bd-like"/>
</dbReference>
<dbReference type="InterPro" id="IPR036365">
    <property type="entry name" value="PGBD-like_sf"/>
</dbReference>
<proteinExistence type="inferred from homology"/>
<dbReference type="GO" id="GO:0008234">
    <property type="term" value="F:cysteine-type peptidase activity"/>
    <property type="evidence" value="ECO:0007669"/>
    <property type="project" value="UniProtKB-KW"/>
</dbReference>